<protein>
    <recommendedName>
        <fullName evidence="3">Phage tail protein</fullName>
    </recommendedName>
</protein>
<proteinExistence type="predicted"/>
<evidence type="ECO:0008006" key="3">
    <source>
        <dbReference type="Google" id="ProtNLM"/>
    </source>
</evidence>
<name>A0A2S9DN56_PSECE</name>
<dbReference type="AlphaFoldDB" id="A0A2S9DN56"/>
<comment type="caution">
    <text evidence="1">The sequence shown here is derived from an EMBL/GenBank/DDBJ whole genome shotgun (WGS) entry which is preliminary data.</text>
</comment>
<accession>A0A2S9DN56</accession>
<dbReference type="Proteomes" id="UP000239458">
    <property type="component" value="Unassembled WGS sequence"/>
</dbReference>
<organism evidence="1 2">
    <name type="scientific">Pseudomonas cedrina</name>
    <dbReference type="NCBI Taxonomy" id="651740"/>
    <lineage>
        <taxon>Bacteria</taxon>
        <taxon>Pseudomonadati</taxon>
        <taxon>Pseudomonadota</taxon>
        <taxon>Gammaproteobacteria</taxon>
        <taxon>Pseudomonadales</taxon>
        <taxon>Pseudomonadaceae</taxon>
        <taxon>Pseudomonas</taxon>
    </lineage>
</organism>
<evidence type="ECO:0000313" key="1">
    <source>
        <dbReference type="EMBL" id="PRC02189.1"/>
    </source>
</evidence>
<dbReference type="RefSeq" id="WP_105227864.1">
    <property type="nucleotide sequence ID" value="NZ_PCQE01000025.1"/>
</dbReference>
<sequence length="185" mass="20638">MTVFYSAEKKGFYDSELHALHDIPTDAQPITHERHQELLMGQSDRKVILADDEGVPYLSDPPPVIPDVAELVRRIDDYAANQYTYLNRFEVEYRERSAAANTYKDAGYNGEPGIWITSFARATALEPQAAAERILSQSAALADAFAQLAALRMRKYEVSELQGLAALERAKEITTAMDQVVATID</sequence>
<evidence type="ECO:0000313" key="2">
    <source>
        <dbReference type="Proteomes" id="UP000239458"/>
    </source>
</evidence>
<gene>
    <name evidence="1" type="ORF">CQ006_15975</name>
</gene>
<dbReference type="EMBL" id="PCQE01000025">
    <property type="protein sequence ID" value="PRC02189.1"/>
    <property type="molecule type" value="Genomic_DNA"/>
</dbReference>
<reference evidence="1 2" key="1">
    <citation type="submission" date="2017-09" db="EMBL/GenBank/DDBJ databases">
        <title>Genomic, metabolic, and phenotypic characteristics of bacterial isolates from the natural microbiome of the model nematode Caenorhabditis elegans.</title>
        <authorList>
            <person name="Zimmermann J."/>
            <person name="Obeng N."/>
            <person name="Yang W."/>
            <person name="Obeng O."/>
            <person name="Kissoyan K."/>
            <person name="Pees B."/>
            <person name="Dirksen P."/>
            <person name="Hoppner M."/>
            <person name="Franke A."/>
            <person name="Rosenstiel P."/>
            <person name="Leippe M."/>
            <person name="Dierking K."/>
            <person name="Kaleta C."/>
            <person name="Schulenburg H."/>
        </authorList>
    </citation>
    <scope>NUCLEOTIDE SEQUENCE [LARGE SCALE GENOMIC DNA]</scope>
    <source>
        <strain evidence="1 2">MYb184</strain>
    </source>
</reference>